<dbReference type="InterPro" id="IPR036582">
    <property type="entry name" value="Mao_N_sf"/>
</dbReference>
<dbReference type="RefSeq" id="WP_267150746.1">
    <property type="nucleotide sequence ID" value="NZ_JAPMLT010000002.1"/>
</dbReference>
<accession>A0ABT3WXZ6</accession>
<keyword evidence="5" id="KW-0732">Signal</keyword>
<dbReference type="Pfam" id="PF17820">
    <property type="entry name" value="PDZ_6"/>
    <property type="match status" value="1"/>
</dbReference>
<dbReference type="PROSITE" id="PS50106">
    <property type="entry name" value="PDZ"/>
    <property type="match status" value="1"/>
</dbReference>
<dbReference type="SUPFAM" id="SSF52096">
    <property type="entry name" value="ClpP/crotonase"/>
    <property type="match status" value="1"/>
</dbReference>
<dbReference type="InterPro" id="IPR005151">
    <property type="entry name" value="Tail-specific_protease"/>
</dbReference>
<dbReference type="SMART" id="SM00228">
    <property type="entry name" value="PDZ"/>
    <property type="match status" value="1"/>
</dbReference>
<sequence>MSWKNWGTRVALLAMLATAPVTSAMAAEEQNVKTLVEVFTQIVDSHYSQPDEDKILAGAIRGMLETLGDPHTNYMTPKEYTDFVGGINQSYAGIGVSLQHAEDGSLLVSNAHAGSPAAEAGLQKGDRIVQVDDLIVTGDNRDTAVTRMRGPADSQVTVQVVRGGERLTRTLTRKEIHLPTVVSHRMENGIGYIGIYSFGEGTSYEVKKELTKLEQAGVKGLIVDVRGNGGGYVVSALAIADLFLSEGILLYAHDENGEKMALEADADASNLPLTVLVDGSSASASEILAGAFQKAGRAKLVGEQTYGKGTMQSPSELPNGGYLKVSVDRWEFRDGTNNDQVGLTPDVRLSRPEAVLNAAEQLLLPDRRQLLLFDRQTGAAMVNGYELTDAPALVRENGRLYLPLRYTMESLGAQVNWLSGTGEVAFELDGRSVRLHAGSGSLSVDGRPVTAEQPVLSVDGSTYLSADAVQAITGLPVLVTDKHVSVESN</sequence>
<comment type="similarity">
    <text evidence="1">Belongs to the peptidase S41A family.</text>
</comment>
<protein>
    <submittedName>
        <fullName evidence="7">S41 family peptidase</fullName>
    </submittedName>
</protein>
<dbReference type="InterPro" id="IPR041489">
    <property type="entry name" value="PDZ_6"/>
</dbReference>
<dbReference type="NCBIfam" id="TIGR00225">
    <property type="entry name" value="prc"/>
    <property type="match status" value="1"/>
</dbReference>
<dbReference type="SUPFAM" id="SSF55383">
    <property type="entry name" value="Copper amine oxidase, domain N"/>
    <property type="match status" value="1"/>
</dbReference>
<organism evidence="7 8">
    <name type="scientific">Tumebacillus lacus</name>
    <dbReference type="NCBI Taxonomy" id="2995335"/>
    <lineage>
        <taxon>Bacteria</taxon>
        <taxon>Bacillati</taxon>
        <taxon>Bacillota</taxon>
        <taxon>Bacilli</taxon>
        <taxon>Bacillales</taxon>
        <taxon>Alicyclobacillaceae</taxon>
        <taxon>Tumebacillus</taxon>
    </lineage>
</organism>
<evidence type="ECO:0000313" key="7">
    <source>
        <dbReference type="EMBL" id="MCX7569506.1"/>
    </source>
</evidence>
<dbReference type="SMART" id="SM00245">
    <property type="entry name" value="TSPc"/>
    <property type="match status" value="1"/>
</dbReference>
<feature type="chain" id="PRO_5045292409" evidence="5">
    <location>
        <begin position="27"/>
        <end position="489"/>
    </location>
</feature>
<feature type="domain" description="PDZ" evidence="6">
    <location>
        <begin position="94"/>
        <end position="149"/>
    </location>
</feature>
<dbReference type="Proteomes" id="UP001208017">
    <property type="component" value="Unassembled WGS sequence"/>
</dbReference>
<dbReference type="InterPro" id="IPR004447">
    <property type="entry name" value="Peptidase_S41A"/>
</dbReference>
<dbReference type="CDD" id="cd06782">
    <property type="entry name" value="cpPDZ_CPP-like"/>
    <property type="match status" value="1"/>
</dbReference>
<dbReference type="InterPro" id="IPR055210">
    <property type="entry name" value="CtpA/B_N"/>
</dbReference>
<evidence type="ECO:0000259" key="6">
    <source>
        <dbReference type="PROSITE" id="PS50106"/>
    </source>
</evidence>
<feature type="signal peptide" evidence="5">
    <location>
        <begin position="1"/>
        <end position="26"/>
    </location>
</feature>
<keyword evidence="4" id="KW-0720">Serine protease</keyword>
<dbReference type="Pfam" id="PF03572">
    <property type="entry name" value="Peptidase_S41"/>
    <property type="match status" value="1"/>
</dbReference>
<dbReference type="InterPro" id="IPR012854">
    <property type="entry name" value="Cu_amine_oxidase-like_N"/>
</dbReference>
<evidence type="ECO:0000256" key="4">
    <source>
        <dbReference type="ARBA" id="ARBA00022825"/>
    </source>
</evidence>
<dbReference type="Pfam" id="PF22694">
    <property type="entry name" value="CtpB_N-like"/>
    <property type="match status" value="1"/>
</dbReference>
<dbReference type="InterPro" id="IPR036034">
    <property type="entry name" value="PDZ_sf"/>
</dbReference>
<evidence type="ECO:0000313" key="8">
    <source>
        <dbReference type="Proteomes" id="UP001208017"/>
    </source>
</evidence>
<dbReference type="PANTHER" id="PTHR32060">
    <property type="entry name" value="TAIL-SPECIFIC PROTEASE"/>
    <property type="match status" value="1"/>
</dbReference>
<gene>
    <name evidence="7" type="ORF">OS242_05990</name>
</gene>
<evidence type="ECO:0000256" key="2">
    <source>
        <dbReference type="ARBA" id="ARBA00022670"/>
    </source>
</evidence>
<dbReference type="Gene3D" id="2.30.42.10">
    <property type="match status" value="1"/>
</dbReference>
<dbReference type="Gene3D" id="3.30.457.10">
    <property type="entry name" value="Copper amine oxidase-like, N-terminal domain"/>
    <property type="match status" value="1"/>
</dbReference>
<evidence type="ECO:0000256" key="5">
    <source>
        <dbReference type="SAM" id="SignalP"/>
    </source>
</evidence>
<reference evidence="7 8" key="1">
    <citation type="submission" date="2022-11" db="EMBL/GenBank/DDBJ databases">
        <title>Study of microbial diversity in lake waters.</title>
        <authorList>
            <person name="Zhang J."/>
        </authorList>
    </citation>
    <scope>NUCLEOTIDE SEQUENCE [LARGE SCALE GENOMIC DNA]</scope>
    <source>
        <strain evidence="7 8">DT12</strain>
    </source>
</reference>
<dbReference type="Gene3D" id="3.90.226.10">
    <property type="entry name" value="2-enoyl-CoA Hydratase, Chain A, domain 1"/>
    <property type="match status" value="1"/>
</dbReference>
<evidence type="ECO:0000256" key="1">
    <source>
        <dbReference type="ARBA" id="ARBA00009179"/>
    </source>
</evidence>
<proteinExistence type="inferred from homology"/>
<dbReference type="Gene3D" id="3.30.750.44">
    <property type="match status" value="1"/>
</dbReference>
<dbReference type="EMBL" id="JAPMLT010000002">
    <property type="protein sequence ID" value="MCX7569506.1"/>
    <property type="molecule type" value="Genomic_DNA"/>
</dbReference>
<dbReference type="InterPro" id="IPR001478">
    <property type="entry name" value="PDZ"/>
</dbReference>
<comment type="caution">
    <text evidence="7">The sequence shown here is derived from an EMBL/GenBank/DDBJ whole genome shotgun (WGS) entry which is preliminary data.</text>
</comment>
<name>A0ABT3WXZ6_9BACL</name>
<dbReference type="SUPFAM" id="SSF50156">
    <property type="entry name" value="PDZ domain-like"/>
    <property type="match status" value="1"/>
</dbReference>
<dbReference type="CDD" id="cd07560">
    <property type="entry name" value="Peptidase_S41_CPP"/>
    <property type="match status" value="1"/>
</dbReference>
<keyword evidence="2" id="KW-0645">Protease</keyword>
<keyword evidence="3" id="KW-0378">Hydrolase</keyword>
<keyword evidence="8" id="KW-1185">Reference proteome</keyword>
<evidence type="ECO:0000256" key="3">
    <source>
        <dbReference type="ARBA" id="ARBA00022801"/>
    </source>
</evidence>
<dbReference type="Pfam" id="PF07833">
    <property type="entry name" value="Cu_amine_oxidN1"/>
    <property type="match status" value="1"/>
</dbReference>
<dbReference type="PANTHER" id="PTHR32060:SF30">
    <property type="entry name" value="CARBOXY-TERMINAL PROCESSING PROTEASE CTPA"/>
    <property type="match status" value="1"/>
</dbReference>
<dbReference type="InterPro" id="IPR029045">
    <property type="entry name" value="ClpP/crotonase-like_dom_sf"/>
</dbReference>